<gene>
    <name evidence="1" type="ORF">Ctob_016726</name>
</gene>
<dbReference type="Gene3D" id="2.60.120.920">
    <property type="match status" value="1"/>
</dbReference>
<dbReference type="InterPro" id="IPR032675">
    <property type="entry name" value="LRR_dom_sf"/>
</dbReference>
<organism evidence="1 2">
    <name type="scientific">Chrysochromulina tobinii</name>
    <dbReference type="NCBI Taxonomy" id="1460289"/>
    <lineage>
        <taxon>Eukaryota</taxon>
        <taxon>Haptista</taxon>
        <taxon>Haptophyta</taxon>
        <taxon>Prymnesiophyceae</taxon>
        <taxon>Prymnesiales</taxon>
        <taxon>Chrysochromulinaceae</taxon>
        <taxon>Chrysochromulina</taxon>
    </lineage>
</organism>
<dbReference type="Proteomes" id="UP000037460">
    <property type="component" value="Unassembled WGS sequence"/>
</dbReference>
<comment type="caution">
    <text evidence="1">The sequence shown here is derived from an EMBL/GenBank/DDBJ whole genome shotgun (WGS) entry which is preliminary data.</text>
</comment>
<accession>A0A0M0LRD9</accession>
<dbReference type="EMBL" id="JWZX01000182">
    <property type="protein sequence ID" value="KOO53551.1"/>
    <property type="molecule type" value="Genomic_DNA"/>
</dbReference>
<name>A0A0M0LRD9_9EUKA</name>
<proteinExistence type="predicted"/>
<protein>
    <submittedName>
        <fullName evidence="1">Uncharacterized protein</fullName>
    </submittedName>
</protein>
<keyword evidence="2" id="KW-1185">Reference proteome</keyword>
<dbReference type="Gene3D" id="3.80.10.10">
    <property type="entry name" value="Ribonuclease Inhibitor"/>
    <property type="match status" value="1"/>
</dbReference>
<evidence type="ECO:0000313" key="2">
    <source>
        <dbReference type="Proteomes" id="UP000037460"/>
    </source>
</evidence>
<evidence type="ECO:0000313" key="1">
    <source>
        <dbReference type="EMBL" id="KOO53551.1"/>
    </source>
</evidence>
<dbReference type="AlphaFoldDB" id="A0A0M0LRD9"/>
<dbReference type="InterPro" id="IPR043136">
    <property type="entry name" value="B30.2/SPRY_sf"/>
</dbReference>
<dbReference type="SUPFAM" id="SSF52047">
    <property type="entry name" value="RNI-like"/>
    <property type="match status" value="1"/>
</dbReference>
<feature type="non-terminal residue" evidence="1">
    <location>
        <position position="437"/>
    </location>
</feature>
<reference evidence="2" key="1">
    <citation type="journal article" date="2015" name="PLoS Genet.">
        <title>Genome Sequence and Transcriptome Analyses of Chrysochromulina tobin: Metabolic Tools for Enhanced Algal Fitness in the Prominent Order Prymnesiales (Haptophyceae).</title>
        <authorList>
            <person name="Hovde B.T."/>
            <person name="Deodato C.R."/>
            <person name="Hunsperger H.M."/>
            <person name="Ryken S.A."/>
            <person name="Yost W."/>
            <person name="Jha R.K."/>
            <person name="Patterson J."/>
            <person name="Monnat R.J. Jr."/>
            <person name="Barlow S.B."/>
            <person name="Starkenburg S.R."/>
            <person name="Cattolico R.A."/>
        </authorList>
    </citation>
    <scope>NUCLEOTIDE SEQUENCE</scope>
    <source>
        <strain evidence="2">CCMP291</strain>
    </source>
</reference>
<sequence length="437" mass="44143">MPFEAVLERQAALMSGASRLSLREVDCSAQAIGAADTAALQRLALLFAPELKVASATLGDGGRSVRLENCDGRALLGAVSPMVELVVQQCTNSGGCYIGAALPGKGALSSYLGDDAESWGYRADGIIKHKGSRVQDCLPTYKAGDRIRMTLAGGVLAWHINGQRAAEVRGVPSGVHFGVGRIDGRRTVEVRIERAAVAGAAGCLAMLRPLCALMGREGNALRTMRLGGNGAWAAGDGATLLAVLGAASCVVAELDVSGSGLGADEAVALVSAGRALHTLRLGEWVMPVGELRSGASVSTGGQAVSEAEGAVVIALLKTSTSLSTLDLSGSSSAALARICLQQEEHAACVKTTAMTAAMAPKTLIERTAATEASTAPNTRPSGLLEGLRASSAPLAELRLSGQAVGEVDGAVVGALLKASTSLSTLDLSGSSCAAEAA</sequence>